<feature type="region of interest" description="Disordered" evidence="1">
    <location>
        <begin position="288"/>
        <end position="308"/>
    </location>
</feature>
<feature type="region of interest" description="Disordered" evidence="1">
    <location>
        <begin position="696"/>
        <end position="751"/>
    </location>
</feature>
<dbReference type="EMBL" id="JAIWYP010000014">
    <property type="protein sequence ID" value="KAH3709209.1"/>
    <property type="molecule type" value="Genomic_DNA"/>
</dbReference>
<feature type="region of interest" description="Disordered" evidence="1">
    <location>
        <begin position="351"/>
        <end position="474"/>
    </location>
</feature>
<keyword evidence="3" id="KW-1185">Reference proteome</keyword>
<feature type="compositionally biased region" description="Polar residues" evidence="1">
    <location>
        <begin position="247"/>
        <end position="266"/>
    </location>
</feature>
<sequence>MVLALEWEGSLTDIRRTQRRVSALLLSDSHVELQRYPLRKRSVGPAFCYVCSRVDPSGLLSKTNAHLYRKGFFQACEHFPKAPSSTFVEEEGRLFQEDRYGTHTGTNLTKVPSISVTIRKGSRSTSFQSPLKRERTFDSSYSRTDRHLGSRENSFMKSSVAESAEVRLPSICAAATENNAQTPLSKVSSSKLQVPAINDVTKPPFSKESFKNATGTLPSLNVESRGGGSLSERITVIPTALEEQTSPITGLSSFSKGTTPSATTNDLETKMSESEIISNGSQVLIRSARSNGDKQSSKASALSSVSESLSGRRLDPSALFINRSDGLSAIIQPLVREPVLLDLRELPTAQSRPKAGRRRLLNRRRHGGCSSDESARSERPESAHLRYHHRAEEDSVPDPGFEIPPTPSLDSMSLSVSMVSKAGDDTNLSPEERRQSRSKSEREPRKSQVHHEGLLVGMSSDDDDEEDGSSSGVSYHTSEKFEFCRCPTNVRDISFSRNVCKTCENAYYASDAGSTQTRSLPSLKGTSRTTDASQSRVKQAGKKHHSGADGSTDDVTEFDVKDGQYWSSDDEDFPSHFDESPSAWIKYKHAQPYPLVDPNIHKFVYMQAINAVQLNAIANAGDDYKFDEIEKLRRPHVFSYIPLLKRKVTNDTVARSIGLRPVKSPKIRNGQYMRHIFGDINPDDFYPSRSRGNRLVFDGASRTTDSDTVTSDDESDKTDKGMQPVLTERSSVSLKMRKEGVNFSNEESAEV</sequence>
<organism evidence="2 3">
    <name type="scientific">Dreissena polymorpha</name>
    <name type="common">Zebra mussel</name>
    <name type="synonym">Mytilus polymorpha</name>
    <dbReference type="NCBI Taxonomy" id="45954"/>
    <lineage>
        <taxon>Eukaryota</taxon>
        <taxon>Metazoa</taxon>
        <taxon>Spiralia</taxon>
        <taxon>Lophotrochozoa</taxon>
        <taxon>Mollusca</taxon>
        <taxon>Bivalvia</taxon>
        <taxon>Autobranchia</taxon>
        <taxon>Heteroconchia</taxon>
        <taxon>Euheterodonta</taxon>
        <taxon>Imparidentia</taxon>
        <taxon>Neoheterodontei</taxon>
        <taxon>Myida</taxon>
        <taxon>Dreissenoidea</taxon>
        <taxon>Dreissenidae</taxon>
        <taxon>Dreissena</taxon>
    </lineage>
</organism>
<evidence type="ECO:0000313" key="2">
    <source>
        <dbReference type="EMBL" id="KAH3709209.1"/>
    </source>
</evidence>
<proteinExistence type="predicted"/>
<reference evidence="2" key="2">
    <citation type="submission" date="2020-11" db="EMBL/GenBank/DDBJ databases">
        <authorList>
            <person name="McCartney M.A."/>
            <person name="Auch B."/>
            <person name="Kono T."/>
            <person name="Mallez S."/>
            <person name="Becker A."/>
            <person name="Gohl D.M."/>
            <person name="Silverstein K.A.T."/>
            <person name="Koren S."/>
            <person name="Bechman K.B."/>
            <person name="Herman A."/>
            <person name="Abrahante J.E."/>
            <person name="Garbe J."/>
        </authorList>
    </citation>
    <scope>NUCLEOTIDE SEQUENCE</scope>
    <source>
        <strain evidence="2">Duluth1</strain>
        <tissue evidence="2">Whole animal</tissue>
    </source>
</reference>
<feature type="region of interest" description="Disordered" evidence="1">
    <location>
        <begin position="247"/>
        <end position="275"/>
    </location>
</feature>
<feature type="compositionally biased region" description="Polar residues" evidence="1">
    <location>
        <begin position="742"/>
        <end position="751"/>
    </location>
</feature>
<feature type="compositionally biased region" description="Basic and acidic residues" evidence="1">
    <location>
        <begin position="373"/>
        <end position="384"/>
    </location>
</feature>
<feature type="compositionally biased region" description="Basic residues" evidence="1">
    <location>
        <begin position="354"/>
        <end position="367"/>
    </location>
</feature>
<evidence type="ECO:0000313" key="3">
    <source>
        <dbReference type="Proteomes" id="UP000828390"/>
    </source>
</evidence>
<accession>A0A9D3Z068</accession>
<feature type="compositionally biased region" description="Low complexity" evidence="1">
    <location>
        <begin position="297"/>
        <end position="308"/>
    </location>
</feature>
<feature type="compositionally biased region" description="Polar residues" evidence="1">
    <location>
        <begin position="514"/>
        <end position="537"/>
    </location>
</feature>
<dbReference type="AlphaFoldDB" id="A0A9D3Z068"/>
<feature type="region of interest" description="Disordered" evidence="1">
    <location>
        <begin position="514"/>
        <end position="556"/>
    </location>
</feature>
<reference evidence="2" key="1">
    <citation type="journal article" date="2019" name="bioRxiv">
        <title>The Genome of the Zebra Mussel, Dreissena polymorpha: A Resource for Invasive Species Research.</title>
        <authorList>
            <person name="McCartney M.A."/>
            <person name="Auch B."/>
            <person name="Kono T."/>
            <person name="Mallez S."/>
            <person name="Zhang Y."/>
            <person name="Obille A."/>
            <person name="Becker A."/>
            <person name="Abrahante J.E."/>
            <person name="Garbe J."/>
            <person name="Badalamenti J.P."/>
            <person name="Herman A."/>
            <person name="Mangelson H."/>
            <person name="Liachko I."/>
            <person name="Sullivan S."/>
            <person name="Sone E.D."/>
            <person name="Koren S."/>
            <person name="Silverstein K.A.T."/>
            <person name="Beckman K.B."/>
            <person name="Gohl D.M."/>
        </authorList>
    </citation>
    <scope>NUCLEOTIDE SEQUENCE</scope>
    <source>
        <strain evidence="2">Duluth1</strain>
        <tissue evidence="2">Whole animal</tissue>
    </source>
</reference>
<name>A0A9D3Z068_DREPO</name>
<feature type="compositionally biased region" description="Basic and acidic residues" evidence="1">
    <location>
        <begin position="430"/>
        <end position="453"/>
    </location>
</feature>
<feature type="compositionally biased region" description="Low complexity" evidence="1">
    <location>
        <begin position="408"/>
        <end position="420"/>
    </location>
</feature>
<comment type="caution">
    <text evidence="2">The sequence shown here is derived from an EMBL/GenBank/DDBJ whole genome shotgun (WGS) entry which is preliminary data.</text>
</comment>
<dbReference type="Proteomes" id="UP000828390">
    <property type="component" value="Unassembled WGS sequence"/>
</dbReference>
<gene>
    <name evidence="2" type="ORF">DPMN_068671</name>
</gene>
<protein>
    <submittedName>
        <fullName evidence="2">Uncharacterized protein</fullName>
    </submittedName>
</protein>
<evidence type="ECO:0000256" key="1">
    <source>
        <dbReference type="SAM" id="MobiDB-lite"/>
    </source>
</evidence>